<sequence>MASKSLAILSAAYCLGQATLVQAAPEVSSLQSALTILKDNDLWEQHTTRTASAILVEAAKTLANGQAACAALSETLWAPEVQGQAFSAGLNNTLSYQHYLGKFSKKELFWIAPVTDKPCRAISGTGEIKALDCSRQYRLPTLCTHSAPVSNITTSNPAPQYQITVNTGIHKITGFRDSAGFRFDGVRYAHPAQRFQHSTVFDSPGSSNALAFGDMCVQGDGGSEDCLFLNIATPYLPPAFPGHTKDLKPVMFVIHGGGYTHNSGNMVNYDGVNLASRGDVVVVKLNYRLGAFGFLATDTPGSGITGNYGIGDMVTALKWVSANIAAFGGDPRRVTIGGESAGAASTLVLMASKAAKGLFHAGIVESSVGGYSTDSILNYAPTLAQSNTAFQGILTSTGCQSAADPINCIKTIPAADLLAADTNDVWSIVKDDILIRSTRGLPVASREYIANVPIIMGVNRDEWAVFTSPEFSGYTGDPTSAYEYLEFSGGEQSVFGRIRERNITDFANHPAFPLDTGGNPATAAFNLTVRVLTNGFARCKTWSQAYLLAKNHRLPKIFLYEANRSYQPTLFTVPECEPPVGGSPADEYFKCHSGIVDTNLGALIWSGLMPRDALDIPFSQLLVDYWSSFAWNHEPNPKNKYLEARGYWNTLSQVKKTGEWKALKWRNPTMRWLQWDGYQRGLSEVEQCSAMDLGLTYLENQN</sequence>
<evidence type="ECO:0000259" key="4">
    <source>
        <dbReference type="Pfam" id="PF00135"/>
    </source>
</evidence>
<dbReference type="OrthoDB" id="408631at2759"/>
<evidence type="ECO:0000256" key="1">
    <source>
        <dbReference type="ARBA" id="ARBA00005964"/>
    </source>
</evidence>
<dbReference type="RefSeq" id="XP_067490304.1">
    <property type="nucleotide sequence ID" value="XM_067635922.1"/>
</dbReference>
<dbReference type="PANTHER" id="PTHR11559">
    <property type="entry name" value="CARBOXYLESTERASE"/>
    <property type="match status" value="1"/>
</dbReference>
<dbReference type="Proteomes" id="UP000283090">
    <property type="component" value="Unassembled WGS sequence"/>
</dbReference>
<gene>
    <name evidence="5" type="ORF">DFL_006486</name>
</gene>
<dbReference type="SUPFAM" id="SSF53474">
    <property type="entry name" value="alpha/beta-Hydrolases"/>
    <property type="match status" value="1"/>
</dbReference>
<proteinExistence type="inferred from homology"/>
<evidence type="ECO:0000313" key="6">
    <source>
        <dbReference type="Proteomes" id="UP000283090"/>
    </source>
</evidence>
<dbReference type="EMBL" id="SAEB01000007">
    <property type="protein sequence ID" value="RVD84760.1"/>
    <property type="molecule type" value="Genomic_DNA"/>
</dbReference>
<evidence type="ECO:0000256" key="3">
    <source>
        <dbReference type="SAM" id="SignalP"/>
    </source>
</evidence>
<dbReference type="InterPro" id="IPR019826">
    <property type="entry name" value="Carboxylesterase_B_AS"/>
</dbReference>
<dbReference type="GO" id="GO:0016787">
    <property type="term" value="F:hydrolase activity"/>
    <property type="evidence" value="ECO:0007669"/>
    <property type="project" value="UniProtKB-KW"/>
</dbReference>
<dbReference type="VEuPathDB" id="FungiDB:DFL_006486"/>
<dbReference type="InterPro" id="IPR029058">
    <property type="entry name" value="AB_hydrolase_fold"/>
</dbReference>
<keyword evidence="6" id="KW-1185">Reference proteome</keyword>
<evidence type="ECO:0000313" key="5">
    <source>
        <dbReference type="EMBL" id="RVD84760.1"/>
    </source>
</evidence>
<dbReference type="PROSITE" id="PS00122">
    <property type="entry name" value="CARBOXYLESTERASE_B_1"/>
    <property type="match status" value="1"/>
</dbReference>
<dbReference type="GeneID" id="93588797"/>
<name>A0A437A0G4_ARTFL</name>
<dbReference type="Gene3D" id="3.40.50.1820">
    <property type="entry name" value="alpha/beta hydrolase"/>
    <property type="match status" value="1"/>
</dbReference>
<reference evidence="5 6" key="1">
    <citation type="submission" date="2019-01" db="EMBL/GenBank/DDBJ databases">
        <title>Intercellular communication is required for trap formation in the nematode-trapping fungus Duddingtonia flagrans.</title>
        <authorList>
            <person name="Youssar L."/>
            <person name="Wernet V."/>
            <person name="Hensel N."/>
            <person name="Hildebrandt H.-G."/>
            <person name="Fischer R."/>
        </authorList>
    </citation>
    <scope>NUCLEOTIDE SEQUENCE [LARGE SCALE GENOMIC DNA]</scope>
    <source>
        <strain evidence="5 6">CBS H-5679</strain>
    </source>
</reference>
<organism evidence="5 6">
    <name type="scientific">Arthrobotrys flagrans</name>
    <name type="common">Nematode-trapping fungus</name>
    <name type="synonym">Trichothecium flagrans</name>
    <dbReference type="NCBI Taxonomy" id="97331"/>
    <lineage>
        <taxon>Eukaryota</taxon>
        <taxon>Fungi</taxon>
        <taxon>Dikarya</taxon>
        <taxon>Ascomycota</taxon>
        <taxon>Pezizomycotina</taxon>
        <taxon>Orbiliomycetes</taxon>
        <taxon>Orbiliales</taxon>
        <taxon>Orbiliaceae</taxon>
        <taxon>Arthrobotrys</taxon>
    </lineage>
</organism>
<dbReference type="InterPro" id="IPR050309">
    <property type="entry name" value="Type-B_Carboxylest/Lipase"/>
</dbReference>
<feature type="signal peptide" evidence="3">
    <location>
        <begin position="1"/>
        <end position="23"/>
    </location>
</feature>
<comment type="caution">
    <text evidence="5">The sequence shown here is derived from an EMBL/GenBank/DDBJ whole genome shotgun (WGS) entry which is preliminary data.</text>
</comment>
<keyword evidence="2" id="KW-0378">Hydrolase</keyword>
<accession>A0A437A0G4</accession>
<dbReference type="STRING" id="97331.A0A437A0G4"/>
<keyword evidence="3" id="KW-0732">Signal</keyword>
<feature type="domain" description="Carboxylesterase type B" evidence="4">
    <location>
        <begin position="172"/>
        <end position="651"/>
    </location>
</feature>
<dbReference type="AlphaFoldDB" id="A0A437A0G4"/>
<comment type="similarity">
    <text evidence="1">Belongs to the type-B carboxylesterase/lipase family.</text>
</comment>
<evidence type="ECO:0000256" key="2">
    <source>
        <dbReference type="ARBA" id="ARBA00022801"/>
    </source>
</evidence>
<feature type="chain" id="PRO_5019060799" description="Carboxylesterase type B domain-containing protein" evidence="3">
    <location>
        <begin position="24"/>
        <end position="702"/>
    </location>
</feature>
<dbReference type="InterPro" id="IPR002018">
    <property type="entry name" value="CarbesteraseB"/>
</dbReference>
<dbReference type="Pfam" id="PF00135">
    <property type="entry name" value="COesterase"/>
    <property type="match status" value="1"/>
</dbReference>
<protein>
    <recommendedName>
        <fullName evidence="4">Carboxylesterase type B domain-containing protein</fullName>
    </recommendedName>
</protein>